<keyword evidence="1" id="KW-1188">Viral release from host cell</keyword>
<evidence type="ECO:0000259" key="2">
    <source>
        <dbReference type="Pfam" id="PF17289"/>
    </source>
</evidence>
<sequence length="423" mass="47620">MPSLNIPQARFLNMPHKFRAYVAGFGSGKTWAGCASLCKHFWEFPNVNAGYFAPTYPQIRDIFYPTIEECANDWGLSVEIKTSNKEVLVYHGKEYLGMIICRSMDNPTSIVGFKIGHALVDELDTLPTDKARDAWRKIIARMRYNVPNLRNGIDVTTTPEGFKFTYEQFVKEANASPDKAKFYGLIQASTYDNEKNLPDGYIESLRQSYPPQLIEAYLNGQFVNLTSGAVYPDFDRQLNHTDITLQKGDTLHIGMDFNVLNMSAVVHVIKNNVAYAVDEIIGARDTPTMCQIIQSRYPNHHIIIYPDASGHNTSSKSSSVSDHSILRQAGFSIKVASTNPSIKDRVNAMNALICNSQGDRRYFINTRMCPEYTDSLEKQVYDKSGMPDKTAGHDHMNDAGGYFVAYQYPISKPALSSFIQMPY</sequence>
<proteinExistence type="predicted"/>
<evidence type="ECO:0000256" key="1">
    <source>
        <dbReference type="ARBA" id="ARBA00022612"/>
    </source>
</evidence>
<dbReference type="SUPFAM" id="SSF52540">
    <property type="entry name" value="P-loop containing nucleoside triphosphate hydrolases"/>
    <property type="match status" value="1"/>
</dbReference>
<dbReference type="OrthoDB" id="6032310at2"/>
<evidence type="ECO:0000313" key="3">
    <source>
        <dbReference type="EMBL" id="OBX51449.1"/>
    </source>
</evidence>
<name>A0A1B8PKS8_MORNO</name>
<dbReference type="AlphaFoldDB" id="A0A1B8PKS8"/>
<gene>
    <name evidence="3" type="ORF">A9Z60_07630</name>
</gene>
<dbReference type="InterPro" id="IPR027417">
    <property type="entry name" value="P-loop_NTPase"/>
</dbReference>
<dbReference type="Proteomes" id="UP000092671">
    <property type="component" value="Unassembled WGS sequence"/>
</dbReference>
<reference evidence="3 4" key="1">
    <citation type="submission" date="2016-06" db="EMBL/GenBank/DDBJ databases">
        <title>Draft genome of Moraxella nonliquefaciens CCUG 60284.</title>
        <authorList>
            <person name="Salva-Serra F."/>
            <person name="Engstrom-Jakobsson H."/>
            <person name="Thorell K."/>
            <person name="Gonzales-Siles L."/>
            <person name="Karlsson R."/>
            <person name="Boulund F."/>
            <person name="Engstrand L."/>
            <person name="Kristiansson E."/>
            <person name="Moore E."/>
        </authorList>
    </citation>
    <scope>NUCLEOTIDE SEQUENCE [LARGE SCALE GENOMIC DNA]</scope>
    <source>
        <strain evidence="3 4">CCUG 60284</strain>
    </source>
</reference>
<dbReference type="Gene3D" id="3.40.50.300">
    <property type="entry name" value="P-loop containing nucleotide triphosphate hydrolases"/>
    <property type="match status" value="1"/>
</dbReference>
<dbReference type="InterPro" id="IPR035421">
    <property type="entry name" value="Terminase_6C"/>
</dbReference>
<organism evidence="3 4">
    <name type="scientific">Moraxella nonliquefaciens</name>
    <dbReference type="NCBI Taxonomy" id="478"/>
    <lineage>
        <taxon>Bacteria</taxon>
        <taxon>Pseudomonadati</taxon>
        <taxon>Pseudomonadota</taxon>
        <taxon>Gammaproteobacteria</taxon>
        <taxon>Moraxellales</taxon>
        <taxon>Moraxellaceae</taxon>
        <taxon>Moraxella</taxon>
    </lineage>
</organism>
<accession>A0A1B8PKS8</accession>
<protein>
    <submittedName>
        <fullName evidence="3">Terminase</fullName>
    </submittedName>
</protein>
<dbReference type="Gene3D" id="3.30.420.280">
    <property type="match status" value="1"/>
</dbReference>
<dbReference type="EMBL" id="LZDN01000006">
    <property type="protein sequence ID" value="OBX51449.1"/>
    <property type="molecule type" value="Genomic_DNA"/>
</dbReference>
<dbReference type="Pfam" id="PF17289">
    <property type="entry name" value="Terminase_6C"/>
    <property type="match status" value="1"/>
</dbReference>
<feature type="domain" description="Terminase large subunit gp17-like C-terminal" evidence="2">
    <location>
        <begin position="253"/>
        <end position="404"/>
    </location>
</feature>
<comment type="caution">
    <text evidence="3">The sequence shown here is derived from an EMBL/GenBank/DDBJ whole genome shotgun (WGS) entry which is preliminary data.</text>
</comment>
<evidence type="ECO:0000313" key="4">
    <source>
        <dbReference type="Proteomes" id="UP000092671"/>
    </source>
</evidence>
<dbReference type="Pfam" id="PF03237">
    <property type="entry name" value="Terminase_6N"/>
    <property type="match status" value="1"/>
</dbReference>